<keyword evidence="4" id="KW-1185">Reference proteome</keyword>
<feature type="region of interest" description="Disordered" evidence="1">
    <location>
        <begin position="1"/>
        <end position="27"/>
    </location>
</feature>
<proteinExistence type="predicted"/>
<feature type="transmembrane region" description="Helical" evidence="2">
    <location>
        <begin position="140"/>
        <end position="158"/>
    </location>
</feature>
<dbReference type="EMBL" id="VFOQ01000001">
    <property type="protein sequence ID" value="TQL60025.1"/>
    <property type="molecule type" value="Genomic_DNA"/>
</dbReference>
<dbReference type="Gene3D" id="3.40.720.10">
    <property type="entry name" value="Alkaline Phosphatase, subunit A"/>
    <property type="match status" value="1"/>
</dbReference>
<dbReference type="AlphaFoldDB" id="A0A542ZI60"/>
<dbReference type="OrthoDB" id="5404822at2"/>
<name>A0A542ZI60_9MICO</name>
<evidence type="ECO:0000313" key="3">
    <source>
        <dbReference type="EMBL" id="TQL60025.1"/>
    </source>
</evidence>
<gene>
    <name evidence="3" type="ORF">FB474_1400</name>
</gene>
<feature type="transmembrane region" description="Helical" evidence="2">
    <location>
        <begin position="81"/>
        <end position="98"/>
    </location>
</feature>
<dbReference type="InterPro" id="IPR017850">
    <property type="entry name" value="Alkaline_phosphatase_core_sf"/>
</dbReference>
<keyword evidence="2" id="KW-0812">Transmembrane</keyword>
<comment type="caution">
    <text evidence="3">The sequence shown here is derived from an EMBL/GenBank/DDBJ whole genome shotgun (WGS) entry which is preliminary data.</text>
</comment>
<keyword evidence="2" id="KW-1133">Transmembrane helix</keyword>
<dbReference type="Pfam" id="PF04020">
    <property type="entry name" value="Phage_holin_4_2"/>
    <property type="match status" value="1"/>
</dbReference>
<dbReference type="Proteomes" id="UP000319514">
    <property type="component" value="Unassembled WGS sequence"/>
</dbReference>
<dbReference type="InterPro" id="IPR007165">
    <property type="entry name" value="Phage_holin_4_2"/>
</dbReference>
<feature type="transmembrane region" description="Helical" evidence="2">
    <location>
        <begin position="51"/>
        <end position="69"/>
    </location>
</feature>
<feature type="transmembrane region" description="Helical" evidence="2">
    <location>
        <begin position="104"/>
        <end position="128"/>
    </location>
</feature>
<feature type="region of interest" description="Disordered" evidence="1">
    <location>
        <begin position="735"/>
        <end position="757"/>
    </location>
</feature>
<evidence type="ECO:0000256" key="1">
    <source>
        <dbReference type="SAM" id="MobiDB-lite"/>
    </source>
</evidence>
<keyword evidence="2" id="KW-0472">Membrane</keyword>
<sequence length="757" mass="80473">MLEPLHRRTGRQGPGMDENQASTGGASSRARVGWRLLRGRRLTSWTEVRRMLVGLVLAWVVLSLTIWVVPGLNASTRWDVLVAAALLGVLTALLRPVVTSFALLLGWVGVLLAGLFAEVGLFALALVLSPGITVSGFWPAFWGSWLFALLTTTISWVGSAGDDTAFLSHLLGQSRRAAGSVTATSVPGVVFIQLDGLSAPLLQWGIRSGDLPTMTRWVRTGTHTLTEWQAQLPSTTPASQAGLLHGASAQVPAFRWYEKEHGRLMVASKPKDAHVIQQRLTDGRGLLADGGTSISNIFTGDAPTALLTMSAVGGQDTRRAARRRGPSRGYAAFFINPYGLCRSLVLSVAEMVKEKFQARRQRQRGVEPRIDRHGSYVLLRAVTNVLLRDLNAGLIVEQMMAGTPSVYTDFTDYDEIAHHAGPTRPESMASLAGLDQLLGVLESAVEHAPRPYAFVVLSDHGQSQGATFRQRHGQTLEELVRSLMGAPGGSGAPTVTASTGVEETAGPANTFLSQVGSQGGATGHAVRRVLRHRSVDDEVHLEGGSHDGAAASAPAGAPEGGAAADVVVIASGNLSMVWFPGHPGRMTREEVEAAWPGLLPALVAHPGIGYVVVQTRAHGLVALGRDGTRYLEEDRVEGRDPLAPFGEAAPREVLRHARLEHVGDLVLNSAMDPGTGEVAAFEELVGNHGGLGGWQTQAVLLHPAAWPVQDAPLRGADAVHRQLVRWLRDLGHRRGLDDGEVPATAAPAGSPAPSHPL</sequence>
<accession>A0A542ZI60</accession>
<reference evidence="3 4" key="1">
    <citation type="submission" date="2019-06" db="EMBL/GenBank/DDBJ databases">
        <title>Sequencing the genomes of 1000 actinobacteria strains.</title>
        <authorList>
            <person name="Klenk H.-P."/>
        </authorList>
    </citation>
    <scope>NUCLEOTIDE SEQUENCE [LARGE SCALE GENOMIC DNA]</scope>
    <source>
        <strain evidence="3 4">DSM 18082</strain>
    </source>
</reference>
<evidence type="ECO:0000313" key="4">
    <source>
        <dbReference type="Proteomes" id="UP000319514"/>
    </source>
</evidence>
<dbReference type="SUPFAM" id="SSF53649">
    <property type="entry name" value="Alkaline phosphatase-like"/>
    <property type="match status" value="1"/>
</dbReference>
<feature type="compositionally biased region" description="Low complexity" evidence="1">
    <location>
        <begin position="742"/>
        <end position="757"/>
    </location>
</feature>
<dbReference type="InterPro" id="IPR002591">
    <property type="entry name" value="Phosphodiest/P_Trfase"/>
</dbReference>
<evidence type="ECO:0000256" key="2">
    <source>
        <dbReference type="SAM" id="Phobius"/>
    </source>
</evidence>
<organism evidence="3 4">
    <name type="scientific">Oryzihumus leptocrescens</name>
    <dbReference type="NCBI Taxonomy" id="297536"/>
    <lineage>
        <taxon>Bacteria</taxon>
        <taxon>Bacillati</taxon>
        <taxon>Actinomycetota</taxon>
        <taxon>Actinomycetes</taxon>
        <taxon>Micrococcales</taxon>
        <taxon>Intrasporangiaceae</taxon>
        <taxon>Oryzihumus</taxon>
    </lineage>
</organism>
<dbReference type="Pfam" id="PF01663">
    <property type="entry name" value="Phosphodiest"/>
    <property type="match status" value="1"/>
</dbReference>
<protein>
    <submittedName>
        <fullName evidence="3">Uncharacterized membrane protein YvlD (DUF360 family)</fullName>
    </submittedName>
</protein>